<protein>
    <submittedName>
        <fullName evidence="8">EamA-like transporter family protein</fullName>
    </submittedName>
</protein>
<dbReference type="STRING" id="235985.SAMN05414137_104238"/>
<keyword evidence="5 6" id="KW-0472">Membrane</keyword>
<feature type="transmembrane region" description="Helical" evidence="6">
    <location>
        <begin position="229"/>
        <end position="251"/>
    </location>
</feature>
<feature type="transmembrane region" description="Helical" evidence="6">
    <location>
        <begin position="291"/>
        <end position="308"/>
    </location>
</feature>
<evidence type="ECO:0000256" key="5">
    <source>
        <dbReference type="ARBA" id="ARBA00023136"/>
    </source>
</evidence>
<keyword evidence="3 6" id="KW-0812">Transmembrane</keyword>
<feature type="transmembrane region" description="Helical" evidence="6">
    <location>
        <begin position="127"/>
        <end position="143"/>
    </location>
</feature>
<comment type="similarity">
    <text evidence="2">Belongs to the EamA transporter family.</text>
</comment>
<feature type="transmembrane region" description="Helical" evidence="6">
    <location>
        <begin position="36"/>
        <end position="57"/>
    </location>
</feature>
<accession>A0A1H7KXC0</accession>
<dbReference type="PANTHER" id="PTHR32322">
    <property type="entry name" value="INNER MEMBRANE TRANSPORTER"/>
    <property type="match status" value="1"/>
</dbReference>
<gene>
    <name evidence="8" type="ORF">SAMN05414137_104238</name>
</gene>
<sequence>MQKTSPLVGVLFGVTANMIWGLAFLLPAVLPTSDAVGLAVARYLSFGLLSLVVVAVTRGAGMRGLGRRVWLTALAFAFAGHLGYYLFLVQGIGHAGAPITTVIIGTLPVTVALAGNWARKEFPLSRLALPLGAIVVGLVLVNLEEVDWHNVFSGHSGSSWVLGIGAALTALGMWTWYAVANANFLRRHPEIAPITWSTMMGVGALVLSLVALPIAAGAGAIHVGAGHSLLPVLGGGLLLGMLVSWFGTVLWNRASGSVPISIAGQLAVIQMISGLIYVFTWDSRMPPPVELVGIALLIGGVLLAIQRIRTTPEARRVTADAAPVADAPAAAVESGR</sequence>
<reference evidence="9" key="1">
    <citation type="submission" date="2016-10" db="EMBL/GenBank/DDBJ databases">
        <authorList>
            <person name="Varghese N."/>
        </authorList>
    </citation>
    <scope>NUCLEOTIDE SEQUENCE [LARGE SCALE GENOMIC DNA]</scope>
    <source>
        <strain evidence="9">DSM 45096 / BCRC 16803 / CGMCC 4.1857 / CIP 109030 / JCM 12277 / KCTC 19219 / NBRC 100920 / 33214</strain>
    </source>
</reference>
<feature type="transmembrane region" description="Helical" evidence="6">
    <location>
        <begin position="158"/>
        <end position="179"/>
    </location>
</feature>
<feature type="transmembrane region" description="Helical" evidence="6">
    <location>
        <begin position="258"/>
        <end position="279"/>
    </location>
</feature>
<evidence type="ECO:0000259" key="7">
    <source>
        <dbReference type="Pfam" id="PF00892"/>
    </source>
</evidence>
<evidence type="ECO:0000256" key="2">
    <source>
        <dbReference type="ARBA" id="ARBA00007362"/>
    </source>
</evidence>
<feature type="transmembrane region" description="Helical" evidence="6">
    <location>
        <begin position="7"/>
        <end position="30"/>
    </location>
</feature>
<dbReference type="EMBL" id="FOAZ01000004">
    <property type="protein sequence ID" value="SEK91214.1"/>
    <property type="molecule type" value="Genomic_DNA"/>
</dbReference>
<dbReference type="InterPro" id="IPR037185">
    <property type="entry name" value="EmrE-like"/>
</dbReference>
<keyword evidence="4 6" id="KW-1133">Transmembrane helix</keyword>
<dbReference type="eggNOG" id="COG0697">
    <property type="taxonomic scope" value="Bacteria"/>
</dbReference>
<evidence type="ECO:0000256" key="6">
    <source>
        <dbReference type="SAM" id="Phobius"/>
    </source>
</evidence>
<dbReference type="Proteomes" id="UP000183015">
    <property type="component" value="Unassembled WGS sequence"/>
</dbReference>
<dbReference type="PANTHER" id="PTHR32322:SF2">
    <property type="entry name" value="EAMA DOMAIN-CONTAINING PROTEIN"/>
    <property type="match status" value="1"/>
</dbReference>
<organism evidence="8 9">
    <name type="scientific">Streptacidiphilus jiangxiensis</name>
    <dbReference type="NCBI Taxonomy" id="235985"/>
    <lineage>
        <taxon>Bacteria</taxon>
        <taxon>Bacillati</taxon>
        <taxon>Actinomycetota</taxon>
        <taxon>Actinomycetes</taxon>
        <taxon>Kitasatosporales</taxon>
        <taxon>Streptomycetaceae</taxon>
        <taxon>Streptacidiphilus</taxon>
    </lineage>
</organism>
<feature type="transmembrane region" description="Helical" evidence="6">
    <location>
        <begin position="200"/>
        <end position="223"/>
    </location>
</feature>
<evidence type="ECO:0000256" key="3">
    <source>
        <dbReference type="ARBA" id="ARBA00022692"/>
    </source>
</evidence>
<dbReference type="RefSeq" id="WP_052438229.1">
    <property type="nucleotide sequence ID" value="NZ_BBPN01000001.1"/>
</dbReference>
<dbReference type="AlphaFoldDB" id="A0A1H7KXC0"/>
<feature type="transmembrane region" description="Helical" evidence="6">
    <location>
        <begin position="69"/>
        <end position="89"/>
    </location>
</feature>
<keyword evidence="9" id="KW-1185">Reference proteome</keyword>
<feature type="transmembrane region" description="Helical" evidence="6">
    <location>
        <begin position="95"/>
        <end position="115"/>
    </location>
</feature>
<evidence type="ECO:0000256" key="4">
    <source>
        <dbReference type="ARBA" id="ARBA00022989"/>
    </source>
</evidence>
<evidence type="ECO:0000256" key="1">
    <source>
        <dbReference type="ARBA" id="ARBA00004141"/>
    </source>
</evidence>
<dbReference type="Pfam" id="PF00892">
    <property type="entry name" value="EamA"/>
    <property type="match status" value="1"/>
</dbReference>
<name>A0A1H7KXC0_STRJI</name>
<dbReference type="InterPro" id="IPR050638">
    <property type="entry name" value="AA-Vitamin_Transporters"/>
</dbReference>
<dbReference type="OrthoDB" id="4630069at2"/>
<evidence type="ECO:0000313" key="8">
    <source>
        <dbReference type="EMBL" id="SEK91214.1"/>
    </source>
</evidence>
<evidence type="ECO:0000313" key="9">
    <source>
        <dbReference type="Proteomes" id="UP000183015"/>
    </source>
</evidence>
<dbReference type="InterPro" id="IPR000620">
    <property type="entry name" value="EamA_dom"/>
</dbReference>
<feature type="domain" description="EamA" evidence="7">
    <location>
        <begin position="8"/>
        <end position="142"/>
    </location>
</feature>
<proteinExistence type="inferred from homology"/>
<dbReference type="SUPFAM" id="SSF103481">
    <property type="entry name" value="Multidrug resistance efflux transporter EmrE"/>
    <property type="match status" value="1"/>
</dbReference>
<dbReference type="GO" id="GO:0016020">
    <property type="term" value="C:membrane"/>
    <property type="evidence" value="ECO:0007669"/>
    <property type="project" value="UniProtKB-SubCell"/>
</dbReference>
<comment type="subcellular location">
    <subcellularLocation>
        <location evidence="1">Membrane</location>
        <topology evidence="1">Multi-pass membrane protein</topology>
    </subcellularLocation>
</comment>